<dbReference type="PROSITE" id="PS50297">
    <property type="entry name" value="ANK_REP_REGION"/>
    <property type="match status" value="2"/>
</dbReference>
<evidence type="ECO:0000256" key="4">
    <source>
        <dbReference type="SAM" id="MobiDB-lite"/>
    </source>
</evidence>
<evidence type="ECO:0000259" key="6">
    <source>
        <dbReference type="SMART" id="SM00429"/>
    </source>
</evidence>
<dbReference type="InterPro" id="IPR002909">
    <property type="entry name" value="IPT_dom"/>
</dbReference>
<organism evidence="7 8">
    <name type="scientific">Daldinia eschscholtzii</name>
    <dbReference type="NCBI Taxonomy" id="292717"/>
    <lineage>
        <taxon>Eukaryota</taxon>
        <taxon>Fungi</taxon>
        <taxon>Dikarya</taxon>
        <taxon>Ascomycota</taxon>
        <taxon>Pezizomycotina</taxon>
        <taxon>Sordariomycetes</taxon>
        <taxon>Xylariomycetidae</taxon>
        <taxon>Xylariales</taxon>
        <taxon>Hypoxylaceae</taxon>
        <taxon>Daldinia</taxon>
    </lineage>
</organism>
<feature type="compositionally biased region" description="Polar residues" evidence="4">
    <location>
        <begin position="584"/>
        <end position="595"/>
    </location>
</feature>
<accession>A0AAX6MTR5</accession>
<keyword evidence="5" id="KW-0472">Membrane</keyword>
<protein>
    <recommendedName>
        <fullName evidence="6">IPT/TIG domain-containing protein</fullName>
    </recommendedName>
</protein>
<dbReference type="Pfam" id="PF12796">
    <property type="entry name" value="Ank_2"/>
    <property type="match status" value="1"/>
</dbReference>
<dbReference type="InterPro" id="IPR013783">
    <property type="entry name" value="Ig-like_fold"/>
</dbReference>
<dbReference type="GO" id="GO:0085020">
    <property type="term" value="P:protein K6-linked ubiquitination"/>
    <property type="evidence" value="ECO:0007669"/>
    <property type="project" value="TreeGrafter"/>
</dbReference>
<feature type="region of interest" description="Disordered" evidence="4">
    <location>
        <begin position="364"/>
        <end position="395"/>
    </location>
</feature>
<dbReference type="Pfam" id="PF25603">
    <property type="entry name" value="SPT23_MGA2_DBD"/>
    <property type="match status" value="1"/>
</dbReference>
<dbReference type="PROSITE" id="PS50088">
    <property type="entry name" value="ANK_REPEAT"/>
    <property type="match status" value="2"/>
</dbReference>
<sequence>MLPSPFAASNEFEFYEDAHASATNLFEFSTGELLDTGLYEDSKVFASGFGQPDQANPGRAVLLPSHRGSASSSSSRVSGNSNSAKTSQSSAEAMMTDEPFSSWNLEQEARRIDQNYMLDTMDPTAMDMARVFDFDSASSSPSPAANTLMQESPAVTNSMSNAPAAKRIKGHHKTQSQHSITKSMNGLKTSGSREGSPMANLILSQETSPATMLNNSPSPDNIQSYLSTMSNKQKLLKSWSPVANSQANGIVSQPHFRRDPANVPVSLSSHSALTNMPRPRLVIHPTPLKSRVETQIPIKLTIHALPPGIKRLHLPTHTISKPKLLAKPGATRSPDMLELYTMLVCTSAMQDPMKLRRAFSRAAVAGHDTTTLKRSEDGGEDDENKPQNGGEVRICPGCITRERKRASRKKHKKPEEDELWNRYEHQRVIVFNTQEIKDWQAVTPHMVDPTGAGPADLSVPDGTVQVDAPMRIACYCRHHGEKMGFQVIFTIKDYKDNVVAQQISSSIMITDDHKTHLPAASTTQNSVLDQSLPVAMDINHMEPSPQPFRMSPQISKPPGLPQATLFPLQGSNSQSVPVAPSRVMSRQGSPTSPSGPTARKRKASGSLKLPTGLAMTRLETGQSPPTIPLASQNESTMTSAAASPFSPNMGTFVIPTDSVFNGQQGNLNNVGQQYQASIGPPTPNSNSAEASFPHGSRNMSIDNVPVSQIFSAPSSAHPSRAPSPNRIRSDIQNISHGSLNQNLYNAPTVVNTARPQPMIYKIIPGEGPKSGGVEVTILGSGFTNGGLEVMFGEQRAATTTYWGETSLVCLLPPSPTAGIVPVSIRQPGVAPQLSFNGNQQPLFRYVDDDEHRLIRTALTVLGNKLGNKMADVADIARNIIYGPANGGSWGPSPGAGGQTPNTNFNNLEQDLSESVEKGLLRILELIDLDDSANKAKINLRRASGQTMLHLACSIGLVRFVAGLLSRGANVGVRDKGGFTPLHMAAMNGHQEIVRRLIMRGADPNMRSLSGLTPADVTRSSDVLRVLRQVENHSRSRSNGSLHSRANSTSSLRSLWDPSSMASAHREEFMSESQSSSEDSSDDDDDDSSVQSNNDEENGEWLNMRRPSFPHYAAPREPTGAGTPPATTTAAMTALRDQFSTQLQQLQHSMIMHFQNFPQMQMPQMPTLPPIPVLPDYHAYLYAAPVMQRISSLVPNIRGQRPESGDDEPQRDADSRWWDLTRFGAKESPPPAYNSIFPEGDVDVKHATASAAAAEAIADEKCAALYDQAASGSSQTKEAAQTQEVPALLEIGHKHNITKEQQEHLQRAHAQRLKTGSSDKMLWFVWIPILVFILGAMLVSVAPSLVSCGTAVINASAAFVANPREFAQRLTLSIGGVP</sequence>
<reference evidence="7 8" key="1">
    <citation type="journal article" date="2024" name="Front Chem Biol">
        <title>Unveiling the potential of Daldinia eschscholtzii MFLUCC 19-0629 through bioactivity and bioinformatics studies for enhanced sustainable agriculture production.</title>
        <authorList>
            <person name="Brooks S."/>
            <person name="Weaver J.A."/>
            <person name="Klomchit A."/>
            <person name="Alharthi S.A."/>
            <person name="Onlamun T."/>
            <person name="Nurani R."/>
            <person name="Vong T.K."/>
            <person name="Alberti F."/>
            <person name="Greco C."/>
        </authorList>
    </citation>
    <scope>NUCLEOTIDE SEQUENCE [LARGE SCALE GENOMIC DNA]</scope>
    <source>
        <strain evidence="7">MFLUCC 19-0629</strain>
    </source>
</reference>
<feature type="compositionally biased region" description="Polar residues" evidence="4">
    <location>
        <begin position="176"/>
        <end position="193"/>
    </location>
</feature>
<proteinExistence type="predicted"/>
<feature type="region of interest" description="Disordered" evidence="4">
    <location>
        <begin position="541"/>
        <end position="628"/>
    </location>
</feature>
<feature type="compositionally biased region" description="Low complexity" evidence="4">
    <location>
        <begin position="1112"/>
        <end position="1126"/>
    </location>
</feature>
<feature type="region of interest" description="Disordered" evidence="4">
    <location>
        <begin position="49"/>
        <end position="95"/>
    </location>
</feature>
<evidence type="ECO:0000313" key="7">
    <source>
        <dbReference type="EMBL" id="KAK6955572.1"/>
    </source>
</evidence>
<dbReference type="SUPFAM" id="SSF81296">
    <property type="entry name" value="E set domains"/>
    <property type="match status" value="1"/>
</dbReference>
<feature type="transmembrane region" description="Helical" evidence="5">
    <location>
        <begin position="1320"/>
        <end position="1345"/>
    </location>
</feature>
<dbReference type="SMART" id="SM00429">
    <property type="entry name" value="IPT"/>
    <property type="match status" value="1"/>
</dbReference>
<dbReference type="PANTHER" id="PTHR24171:SF8">
    <property type="entry name" value="BRCA1-ASSOCIATED RING DOMAIN PROTEIN 1"/>
    <property type="match status" value="1"/>
</dbReference>
<feature type="region of interest" description="Disordered" evidence="4">
    <location>
        <begin position="680"/>
        <end position="699"/>
    </location>
</feature>
<evidence type="ECO:0000313" key="8">
    <source>
        <dbReference type="Proteomes" id="UP001369815"/>
    </source>
</evidence>
<dbReference type="InterPro" id="IPR002110">
    <property type="entry name" value="Ankyrin_rpt"/>
</dbReference>
<dbReference type="InterPro" id="IPR014756">
    <property type="entry name" value="Ig_E-set"/>
</dbReference>
<feature type="compositionally biased region" description="Low complexity" evidence="4">
    <location>
        <begin position="65"/>
        <end position="84"/>
    </location>
</feature>
<feature type="compositionally biased region" description="Polar residues" evidence="4">
    <location>
        <begin position="1036"/>
        <end position="1052"/>
    </location>
</feature>
<comment type="caution">
    <text evidence="7">The sequence shown here is derived from an EMBL/GenBank/DDBJ whole genome shotgun (WGS) entry which is preliminary data.</text>
</comment>
<dbReference type="Gene3D" id="2.60.40.10">
    <property type="entry name" value="Immunoglobulins"/>
    <property type="match status" value="1"/>
</dbReference>
<feature type="region of interest" description="Disordered" evidence="4">
    <location>
        <begin position="1030"/>
        <end position="1126"/>
    </location>
</feature>
<feature type="compositionally biased region" description="Basic residues" evidence="4">
    <location>
        <begin position="166"/>
        <end position="175"/>
    </location>
</feature>
<dbReference type="Gene3D" id="1.25.40.20">
    <property type="entry name" value="Ankyrin repeat-containing domain"/>
    <property type="match status" value="1"/>
</dbReference>
<dbReference type="SMART" id="SM00248">
    <property type="entry name" value="ANK"/>
    <property type="match status" value="2"/>
</dbReference>
<name>A0AAX6MTR5_9PEZI</name>
<dbReference type="Proteomes" id="UP001369815">
    <property type="component" value="Unassembled WGS sequence"/>
</dbReference>
<feature type="domain" description="IPT/TIG" evidence="6">
    <location>
        <begin position="756"/>
        <end position="846"/>
    </location>
</feature>
<dbReference type="Pfam" id="PF01833">
    <property type="entry name" value="TIG"/>
    <property type="match status" value="1"/>
</dbReference>
<gene>
    <name evidence="7" type="ORF">Daesc_003212</name>
</gene>
<dbReference type="InterPro" id="IPR057962">
    <property type="entry name" value="SPT23_MGA2_DBD"/>
</dbReference>
<keyword evidence="5" id="KW-0812">Transmembrane</keyword>
<feature type="region of interest" description="Disordered" evidence="4">
    <location>
        <begin position="165"/>
        <end position="196"/>
    </location>
</feature>
<dbReference type="EMBL" id="JBANMG010000003">
    <property type="protein sequence ID" value="KAK6955572.1"/>
    <property type="molecule type" value="Genomic_DNA"/>
</dbReference>
<feature type="compositionally biased region" description="Polar residues" evidence="4">
    <location>
        <begin position="619"/>
        <end position="628"/>
    </location>
</feature>
<feature type="compositionally biased region" description="Acidic residues" evidence="4">
    <location>
        <begin position="1078"/>
        <end position="1098"/>
    </location>
</feature>
<dbReference type="CDD" id="cd00102">
    <property type="entry name" value="IPT"/>
    <property type="match status" value="1"/>
</dbReference>
<keyword evidence="8" id="KW-1185">Reference proteome</keyword>
<evidence type="ECO:0000256" key="5">
    <source>
        <dbReference type="SAM" id="Phobius"/>
    </source>
</evidence>
<feature type="repeat" description="ANK" evidence="3">
    <location>
        <begin position="943"/>
        <end position="975"/>
    </location>
</feature>
<dbReference type="InterPro" id="IPR036770">
    <property type="entry name" value="Ankyrin_rpt-contain_sf"/>
</dbReference>
<evidence type="ECO:0000256" key="1">
    <source>
        <dbReference type="ARBA" id="ARBA00022737"/>
    </source>
</evidence>
<feature type="repeat" description="ANK" evidence="3">
    <location>
        <begin position="976"/>
        <end position="1008"/>
    </location>
</feature>
<evidence type="ECO:0000256" key="3">
    <source>
        <dbReference type="PROSITE-ProRule" id="PRU00023"/>
    </source>
</evidence>
<keyword evidence="2 3" id="KW-0040">ANK repeat</keyword>
<dbReference type="PANTHER" id="PTHR24171">
    <property type="entry name" value="ANKYRIN REPEAT DOMAIN-CONTAINING PROTEIN 39-RELATED"/>
    <property type="match status" value="1"/>
</dbReference>
<keyword evidence="1" id="KW-0677">Repeat</keyword>
<keyword evidence="5" id="KW-1133">Transmembrane helix</keyword>
<dbReference type="SUPFAM" id="SSF48403">
    <property type="entry name" value="Ankyrin repeat"/>
    <property type="match status" value="1"/>
</dbReference>
<evidence type="ECO:0000256" key="2">
    <source>
        <dbReference type="ARBA" id="ARBA00023043"/>
    </source>
</evidence>
<dbReference type="GO" id="GO:0004842">
    <property type="term" value="F:ubiquitin-protein transferase activity"/>
    <property type="evidence" value="ECO:0007669"/>
    <property type="project" value="TreeGrafter"/>
</dbReference>